<evidence type="ECO:0000256" key="4">
    <source>
        <dbReference type="SAM" id="MobiDB-lite"/>
    </source>
</evidence>
<feature type="domain" description="RRM" evidence="5">
    <location>
        <begin position="3174"/>
        <end position="3258"/>
    </location>
</feature>
<dbReference type="EMBL" id="LSRX01000088">
    <property type="protein sequence ID" value="OLQ09864.1"/>
    <property type="molecule type" value="Genomic_DNA"/>
</dbReference>
<keyword evidence="7" id="KW-1185">Reference proteome</keyword>
<proteinExistence type="predicted"/>
<gene>
    <name evidence="6" type="primary">esrp2</name>
    <name evidence="6" type="ORF">AK812_SmicGene6469</name>
</gene>
<dbReference type="InterPro" id="IPR012677">
    <property type="entry name" value="Nucleotide-bd_a/b_plait_sf"/>
</dbReference>
<sequence length="3307" mass="364732">MLSRGGAGEAAAEREAANKAAPKVSPTKRRRASELVVAEEEPELEVLEVQTLAQLHTLPENTLVNLPHVFVLWVDGAVRQVGRSVPVSSAILADSSGFVLASFWRKSAEPARVRLAEVASAAEESQTDVFGRVALKKFRVQKIRGKEWTPLRGVHTTAGSEVEKLSAGSLEFALDFSLFQSRFEAFQTPEAPEPGQVSVCGVVLECSDMKRANSGKPMCHFVVKGDDDVKLNATAVGDNAGAVEVGQRVAVFNCQFVAEDSGEGKLLVFDEGTDAAKIVGRRCVVAANCEAEVGGLRCESARELYSAVLQDTRAAESHVPAARELLRSLEIQLWYECVKPLVLAHENEILPADAGLEARLIFAALPASVAEEAASCVALHEAWKRREAARRDAAAVSLRQMLQVRHEAGVRQLGQRLGQLRSAEAMAEEAFDRGMSVEEARRAGLQHASGTRLQFALRDDARLDYLRLEFAWGSRVTRATLVEAVVGEGLACLDGLEDLARLADASLRDTEPRDIPADFLSKCWDAYMSIVGSGQAGYFFSVEELALLAEVLNRRLCVFQDVEENMPCQLISGPEDVLTADRTWMWQKTQLRQVQQARAANSRQESVEDLAEKLRRNPTLPAWVSAEAAARQYLRLPLYSCPFTGCKYCTDVEEEFGEHLSGSCGPHAAAMASCFGGQPERIRGVELVAAAVSVLESRKFPCVGAAVTRRSLRLLAQEASDERLQALVCFVCGQIYVTGQGDGIMYQNGAWFNEVEKRKPGFWQKTCGFETWQERFGGEQTPSCIQSHLGDWAVQLPGGGPVLLGVTEDMQCLGKHHGMRKASLAQPQSMCVDCQLPVCWRCAQACAAGSAKTEAKTANMKSCVETNIPMAVANDHMYGFVPPFVIEDGVTWLEVAASSIIYTGMMVYYLEEPFGHLMLEKLEGPIARTCSRGNMFSFQLPWQAIQAQCEQLEQALPRDENSLSKLVNVHIVGSDSSIVQHLQGATMRVSVVLKVIRYFRACRFRGYDAEVNAEAAVAQRMHDLYGSKYGEGPFVPTAIAEAAASARRCKTEKSVLTQDKVATPAEHDICVERMDAFLRPLHFVAEKSGLAASEAQREQEQVLSRYETFEIQTGSALLDQFRPEYLSLAFPMVFTRPVGGYDVAGKPKWRRADAEPGVTLHNLVCGLPRRVEAQFRRHWTFVPGLYNLYFRDRLNRQISLRLQRASATNNLGALEQSATAAASELYRQLQDGYFQTVTGKRQRIAGDFSKLPFAENLRSEHKQLLADFRFRTQSLPGTQEIRARIGRVGFWGSVVYGCGVFMTVTPGERQNYLAVRFSRARLRDPHVQHGEFSKKRVWFGRDAPSLEPKSEDRFGVDIPGYDLRRLLLTQDPLAAALAFGIQIRVILASLLGFRMCARCPQCAQDAAGACADSFGSNATLMGGVGGRCDGICGAVEAQKTSGCLHFHFWAYLQRPHQHRTLQEIATMFKEKMLHMEEFKRFHDVLCQANFPLGLTEAEQARVEAAWPKFREATMNAKWEDGRPGRMPRFVWDDAKQTLGAAAEIGDADKNFATSTPGSPAPHLQKADMDRESSEYERQFQAAVQTQFEWSQLHIHARDTRTGARNLPRACRRKATDNTCKHGFPKDAYINLAGPLLVCKGIARARKLPCRGRRSMVGRVLPRRNSPWLNGTCAGLALGLSGANTDVKLNDVVPPVAELHEDTYCKAKNCKPVSETDVRRLVRRLARAQSVTNGYFGGYISKKQRLGQVELRKCAAKMLQLGQLKQGSSAQQQFRAASGRMISDLELNGTLRGAVETVNLCINAQEHDALAAECLRTFPTVSVAGRNWLSRAEAVLARKGAESLGEKRVPYRCSKVLKRAQATVPWVEAYAFRPAAPTELADLCPFEFYRFWAVEAVEVPTLSSPSKTAVLTELGRRRLLGERGKKGDVVLQPLLEYKVRKPAVGDTYCTFDDNCEQLFEEFRHMWVLRRRARPHVPVVEGDSSNLLELVQRPVIWRDKWEQYLSSGVMPKHTCQLVTNLLKATLCGDDRDVSDAEDEDKNGNETGTDRRAPPPLSAEEAKVVLGNADMACSTTAPKKKQKHAAALRTVEEVWGRVSESVAEGRQTKTVPLEECEAHLRARGAEEQACSRRLAAAQKEARLTIYPSRSNIHLRQWLADLQDRTMAPTQQQAALLEAVVSRLQAEAREEHATGRINAESPSMRHLVLGVPGSGKSLLIGWLREAFESVLGWVHGCQYVALAMQNCMAADIQGVTFHHYMGLQIGELQRALPDRQKFATQNQYDAGIPRSGAYLGNGGLRISAAVALFDGRLSEDNFFFLHGYPTKGPLENVKGCACMKLNTRILPSGHDAAWADLFLNGGWSGAELLEAECEACKSTREGRKRVLAATADLAILWQQPPYDRAPMLHPFNVPRYRTLTLRAKTFAAATGQQLCWSFAADYPLWEESRSWSREKLQQKRVAWLQFHDQKTAHLNSVLPLIRDLPVRLTETIDRSRQLYRGRRGVLKSWTWEEKTVLKPTTDGVVASCMPRCVYVAFAGATWKVGAGLEKGVYPLTPAVRTWVVNNRTGAKIRRRGFFLVPDFAGTAHMMQGQSLEALFCDLVYAAVPRCPTSAEHLAAYVMISRIRELQHLIILQPFDKQLFASGGPVGPQLMLHKFERQWSEQQLTDAWARTEVGLPERSSKNQWTCAECLLHGRPNASKKATAFETESPTELDKAGAWLRCRDCTRMCVVCREYVATRPQRVQGKRTEKEGQARREVLEPVVGYCCLEAAASWRGYDKVRLQHTETLESVGSRGCLPGTWKPGANVNLRGCQDEPKYTLTNLSRARKVRSSKTDRAAASRPGHTAPLEGSFKGWLGPRESTEAEGCHIFGWSSQGASFRRAGAREQCQRRASAQLHPWDPSYHTEKPRQSLAKRPADGAHRWFSLVTFHGELISESTSARTFLKQADQGLKHFLANYPGEFSIEGTKGCEYVHYTPVEESSQGPGIQPGDMNAYKPGDDKPPGSPSVTPGQQEVPSSNRVVATPSDWGTPAPGTMTTQTGNNWNPPPWPGSNSVAMAGGDANGGQAWQGNQWSGQQPPAPDHAQQPRPPPPPPQPWQGWQNQGAGFNTWGDTATIAAAVFYGATAAAMAAAAAQQNTAQSQAATQGYAGAGMSMPQTNGFAGSSVGGASNDNRGATIRLRGLPYQSTEQDVLAFFAQHDVVDRIDDRPKAVCLLLRSNGRPSGSAIVSMRDRSDAELAQRILNGQWMGNRYIEVFLNEDGTGEAQQSTLAVATAAVAQAHQNGSNGAGTMGSYDGSGPLGLRFRDYSV</sequence>
<keyword evidence="1" id="KW-0677">Repeat</keyword>
<feature type="region of interest" description="Disordered" evidence="4">
    <location>
        <begin position="2823"/>
        <end position="2852"/>
    </location>
</feature>
<accession>A0A1Q9ER01</accession>
<dbReference type="PANTHER" id="PTHR13976">
    <property type="entry name" value="HETEROGENEOUS NUCLEAR RIBONUCLEOPROTEIN-RELATED"/>
    <property type="match status" value="1"/>
</dbReference>
<dbReference type="GO" id="GO:0003723">
    <property type="term" value="F:RNA binding"/>
    <property type="evidence" value="ECO:0007669"/>
    <property type="project" value="UniProtKB-UniRule"/>
</dbReference>
<feature type="region of interest" description="Disordered" evidence="4">
    <location>
        <begin position="1546"/>
        <end position="1565"/>
    </location>
</feature>
<reference evidence="6 7" key="1">
    <citation type="submission" date="2016-02" db="EMBL/GenBank/DDBJ databases">
        <title>Genome analysis of coral dinoflagellate symbionts highlights evolutionary adaptations to a symbiotic lifestyle.</title>
        <authorList>
            <person name="Aranda M."/>
            <person name="Li Y."/>
            <person name="Liew Y.J."/>
            <person name="Baumgarten S."/>
            <person name="Simakov O."/>
            <person name="Wilson M."/>
            <person name="Piel J."/>
            <person name="Ashoor H."/>
            <person name="Bougouffa S."/>
            <person name="Bajic V.B."/>
            <person name="Ryu T."/>
            <person name="Ravasi T."/>
            <person name="Bayer T."/>
            <person name="Micklem G."/>
            <person name="Kim H."/>
            <person name="Bhak J."/>
            <person name="Lajeunesse T.C."/>
            <person name="Voolstra C.R."/>
        </authorList>
    </citation>
    <scope>NUCLEOTIDE SEQUENCE [LARGE SCALE GENOMIC DNA]</scope>
    <source>
        <strain evidence="6 7">CCMP2467</strain>
    </source>
</reference>
<feature type="compositionally biased region" description="Pro residues" evidence="4">
    <location>
        <begin position="3085"/>
        <end position="3094"/>
    </location>
</feature>
<feature type="region of interest" description="Disordered" evidence="4">
    <location>
        <begin position="1"/>
        <end position="35"/>
    </location>
</feature>
<evidence type="ECO:0000256" key="3">
    <source>
        <dbReference type="PROSITE-ProRule" id="PRU00176"/>
    </source>
</evidence>
<dbReference type="Proteomes" id="UP000186817">
    <property type="component" value="Unassembled WGS sequence"/>
</dbReference>
<feature type="region of interest" description="Disordered" evidence="4">
    <location>
        <begin position="2029"/>
        <end position="2054"/>
    </location>
</feature>
<feature type="compositionally biased region" description="Low complexity" evidence="4">
    <location>
        <begin position="3095"/>
        <end position="3104"/>
    </location>
</feature>
<evidence type="ECO:0000313" key="7">
    <source>
        <dbReference type="Proteomes" id="UP000186817"/>
    </source>
</evidence>
<evidence type="ECO:0000313" key="6">
    <source>
        <dbReference type="EMBL" id="OLQ09864.1"/>
    </source>
</evidence>
<dbReference type="Pfam" id="PF00076">
    <property type="entry name" value="RRM_1"/>
    <property type="match status" value="1"/>
</dbReference>
<dbReference type="PROSITE" id="PS50102">
    <property type="entry name" value="RRM"/>
    <property type="match status" value="1"/>
</dbReference>
<dbReference type="CDD" id="cd12254">
    <property type="entry name" value="RRM_hnRNPH_ESRPs_RBM12_like"/>
    <property type="match status" value="1"/>
</dbReference>
<dbReference type="InterPro" id="IPR035979">
    <property type="entry name" value="RBD_domain_sf"/>
</dbReference>
<dbReference type="InterPro" id="IPR050666">
    <property type="entry name" value="ESRP"/>
</dbReference>
<dbReference type="SMART" id="SM00360">
    <property type="entry name" value="RRM"/>
    <property type="match status" value="1"/>
</dbReference>
<feature type="region of interest" description="Disordered" evidence="4">
    <location>
        <begin position="2977"/>
        <end position="3106"/>
    </location>
</feature>
<organism evidence="6 7">
    <name type="scientific">Symbiodinium microadriaticum</name>
    <name type="common">Dinoflagellate</name>
    <name type="synonym">Zooxanthella microadriatica</name>
    <dbReference type="NCBI Taxonomy" id="2951"/>
    <lineage>
        <taxon>Eukaryota</taxon>
        <taxon>Sar</taxon>
        <taxon>Alveolata</taxon>
        <taxon>Dinophyceae</taxon>
        <taxon>Suessiales</taxon>
        <taxon>Symbiodiniaceae</taxon>
        <taxon>Symbiodinium</taxon>
    </lineage>
</organism>
<keyword evidence="2 3" id="KW-0694">RNA-binding</keyword>
<dbReference type="Gene3D" id="3.30.70.330">
    <property type="match status" value="1"/>
</dbReference>
<name>A0A1Q9ER01_SYMMI</name>
<feature type="compositionally biased region" description="Basic and acidic residues" evidence="4">
    <location>
        <begin position="2039"/>
        <end position="2050"/>
    </location>
</feature>
<feature type="compositionally biased region" description="Polar residues" evidence="4">
    <location>
        <begin position="3004"/>
        <end position="3019"/>
    </location>
</feature>
<protein>
    <submittedName>
        <fullName evidence="6">Epithelial splicing regulatory protein 2</fullName>
    </submittedName>
</protein>
<evidence type="ECO:0000256" key="1">
    <source>
        <dbReference type="ARBA" id="ARBA00022737"/>
    </source>
</evidence>
<comment type="caution">
    <text evidence="6">The sequence shown here is derived from an EMBL/GenBank/DDBJ whole genome shotgun (WGS) entry which is preliminary data.</text>
</comment>
<evidence type="ECO:0000256" key="2">
    <source>
        <dbReference type="ARBA" id="ARBA00022884"/>
    </source>
</evidence>
<dbReference type="InterPro" id="IPR000504">
    <property type="entry name" value="RRM_dom"/>
</dbReference>
<dbReference type="OrthoDB" id="416437at2759"/>
<dbReference type="SUPFAM" id="SSF54928">
    <property type="entry name" value="RNA-binding domain, RBD"/>
    <property type="match status" value="1"/>
</dbReference>
<evidence type="ECO:0000259" key="5">
    <source>
        <dbReference type="PROSITE" id="PS50102"/>
    </source>
</evidence>